<dbReference type="SMART" id="SM00441">
    <property type="entry name" value="FF"/>
    <property type="match status" value="3"/>
</dbReference>
<dbReference type="GO" id="GO:0003712">
    <property type="term" value="F:transcription coregulator activity"/>
    <property type="evidence" value="ECO:0007669"/>
    <property type="project" value="TreeGrafter"/>
</dbReference>
<dbReference type="InterPro" id="IPR002713">
    <property type="entry name" value="FF_domain"/>
</dbReference>
<evidence type="ECO:0000259" key="3">
    <source>
        <dbReference type="PROSITE" id="PS50020"/>
    </source>
</evidence>
<gene>
    <name evidence="5" type="ORF">T551_03050</name>
</gene>
<keyword evidence="6" id="KW-1185">Reference proteome</keyword>
<feature type="domain" description="FF" evidence="4">
    <location>
        <begin position="250"/>
        <end position="304"/>
    </location>
</feature>
<dbReference type="OrthoDB" id="410044at2759"/>
<dbReference type="GeneID" id="28941568"/>
<dbReference type="Gene3D" id="2.20.70.10">
    <property type="match status" value="2"/>
</dbReference>
<feature type="compositionally biased region" description="Low complexity" evidence="2">
    <location>
        <begin position="199"/>
        <end position="208"/>
    </location>
</feature>
<name>A0A0W4ZGQ5_PNEJ7</name>
<reference evidence="6" key="1">
    <citation type="journal article" date="2016" name="Nat. Commun.">
        <title>Genome analysis of three Pneumocystis species reveals adaptation mechanisms to life exclusively in mammalian hosts.</title>
        <authorList>
            <person name="Ma L."/>
            <person name="Chen Z."/>
            <person name="Huang D.W."/>
            <person name="Kutty G."/>
            <person name="Ishihara M."/>
            <person name="Wang H."/>
            <person name="Abouelleil A."/>
            <person name="Bishop L."/>
            <person name="Davey E."/>
            <person name="Deng R."/>
            <person name="Deng X."/>
            <person name="Fan L."/>
            <person name="Fantoni G."/>
            <person name="Fitzgerald M."/>
            <person name="Gogineni E."/>
            <person name="Goldberg J.M."/>
            <person name="Handley G."/>
            <person name="Hu X."/>
            <person name="Huber C."/>
            <person name="Jiao X."/>
            <person name="Jones K."/>
            <person name="Levin J.Z."/>
            <person name="Liu Y."/>
            <person name="Macdonald P."/>
            <person name="Melnikov A."/>
            <person name="Raley C."/>
            <person name="Sassi M."/>
            <person name="Sherman B.T."/>
            <person name="Song X."/>
            <person name="Sykes S."/>
            <person name="Tran B."/>
            <person name="Walsh L."/>
            <person name="Xia Y."/>
            <person name="Yang J."/>
            <person name="Young S."/>
            <person name="Zeng Q."/>
            <person name="Zheng X."/>
            <person name="Stephens R."/>
            <person name="Nusbaum C."/>
            <person name="Birren B.W."/>
            <person name="Azadi P."/>
            <person name="Lempicki R.A."/>
            <person name="Cuomo C.A."/>
            <person name="Kovacs J.A."/>
        </authorList>
    </citation>
    <scope>NUCLEOTIDE SEQUENCE [LARGE SCALE GENOMIC DNA]</scope>
    <source>
        <strain evidence="6">RU7</strain>
    </source>
</reference>
<dbReference type="Gene3D" id="1.10.10.440">
    <property type="entry name" value="FF domain"/>
    <property type="match status" value="2"/>
</dbReference>
<dbReference type="InterPro" id="IPR036020">
    <property type="entry name" value="WW_dom_sf"/>
</dbReference>
<feature type="domain" description="WW" evidence="3">
    <location>
        <begin position="26"/>
        <end position="59"/>
    </location>
</feature>
<comment type="caution">
    <text evidence="5">The sequence shown here is derived from an EMBL/GenBank/DDBJ whole genome shotgun (WGS) entry which is preliminary data.</text>
</comment>
<evidence type="ECO:0008006" key="7">
    <source>
        <dbReference type="Google" id="ProtNLM"/>
    </source>
</evidence>
<dbReference type="Proteomes" id="UP000053447">
    <property type="component" value="Unassembled WGS sequence"/>
</dbReference>
<evidence type="ECO:0000313" key="6">
    <source>
        <dbReference type="Proteomes" id="UP000053447"/>
    </source>
</evidence>
<dbReference type="SUPFAM" id="SSF81698">
    <property type="entry name" value="FF domain"/>
    <property type="match status" value="2"/>
</dbReference>
<dbReference type="Pfam" id="PF01846">
    <property type="entry name" value="FF"/>
    <property type="match status" value="2"/>
</dbReference>
<dbReference type="PANTHER" id="PTHR15377">
    <property type="entry name" value="TRANSCRIPTION ELONGATION REGULATOR 1"/>
    <property type="match status" value="1"/>
</dbReference>
<dbReference type="PROSITE" id="PS51676">
    <property type="entry name" value="FF"/>
    <property type="match status" value="1"/>
</dbReference>
<dbReference type="SMART" id="SM00456">
    <property type="entry name" value="WW"/>
    <property type="match status" value="2"/>
</dbReference>
<dbReference type="EMBL" id="LFWA01000014">
    <property type="protein sequence ID" value="KTW27551.1"/>
    <property type="molecule type" value="Genomic_DNA"/>
</dbReference>
<evidence type="ECO:0000256" key="1">
    <source>
        <dbReference type="ARBA" id="ARBA00022737"/>
    </source>
</evidence>
<evidence type="ECO:0000256" key="2">
    <source>
        <dbReference type="SAM" id="MobiDB-lite"/>
    </source>
</evidence>
<dbReference type="GO" id="GO:0070063">
    <property type="term" value="F:RNA polymerase binding"/>
    <property type="evidence" value="ECO:0007669"/>
    <property type="project" value="InterPro"/>
</dbReference>
<evidence type="ECO:0000259" key="4">
    <source>
        <dbReference type="PROSITE" id="PS51676"/>
    </source>
</evidence>
<dbReference type="InterPro" id="IPR001202">
    <property type="entry name" value="WW_dom"/>
</dbReference>
<feature type="compositionally biased region" description="Low complexity" evidence="2">
    <location>
        <begin position="177"/>
        <end position="191"/>
    </location>
</feature>
<dbReference type="VEuPathDB" id="FungiDB:T551_03050"/>
<feature type="region of interest" description="Disordered" evidence="2">
    <location>
        <begin position="169"/>
        <end position="208"/>
    </location>
</feature>
<dbReference type="GO" id="GO:0005634">
    <property type="term" value="C:nucleus"/>
    <property type="evidence" value="ECO:0007669"/>
    <property type="project" value="TreeGrafter"/>
</dbReference>
<protein>
    <recommendedName>
        <fullName evidence="7">WW domain-containing protein</fullName>
    </recommendedName>
</protein>
<dbReference type="RefSeq" id="XP_018228521.1">
    <property type="nucleotide sequence ID" value="XM_018375313.1"/>
</dbReference>
<sequence>MNSTVNKSNGDDLKHLKKKSNILLSEELPPGWTAHLAPTGHLYYFHKATRKSTYIRPSVDTPAAAAQVIVPPPPPLPSPPIQSDQLVTGSSFPNVSGIPEQLSFLSRFSREKVQDRPKYRFPIANAKPWVRVVTRRRRQFVHNLETGVSLWVPPEEVLLAMHEEEKNNNPLNSLFGYSEQSSSEYDSSDFTLDSDDASDASNPNVSANASHDAFFTTLDNTEYTEDDIAWQLAAMENNDFGAAPAQELSKDEKIKQFKEMLHELDINPYHPWDQEVSKIMMDPRYLLIDTMKERKELFEAFCKESVAQQKKEAESKPKRNVSEPKISFIALLQDPQTPNMYWHEFRRKFRKEQEYKEFGLNDKEREKLFRAYQEQMKYDIKKKEQDFQILLKTTPSVTKDTTLLSLPDEVLSDLRYAVIPSEKLEEYINKYTRTI</sequence>
<evidence type="ECO:0000313" key="5">
    <source>
        <dbReference type="EMBL" id="KTW27551.1"/>
    </source>
</evidence>
<dbReference type="PANTHER" id="PTHR15377:SF3">
    <property type="entry name" value="WW DOMAIN-CONTAINING PROTEIN"/>
    <property type="match status" value="1"/>
</dbReference>
<organism evidence="5 6">
    <name type="scientific">Pneumocystis jirovecii (strain RU7)</name>
    <name type="common">Human pneumocystis pneumonia agent</name>
    <dbReference type="NCBI Taxonomy" id="1408657"/>
    <lineage>
        <taxon>Eukaryota</taxon>
        <taxon>Fungi</taxon>
        <taxon>Dikarya</taxon>
        <taxon>Ascomycota</taxon>
        <taxon>Taphrinomycotina</taxon>
        <taxon>Pneumocystomycetes</taxon>
        <taxon>Pneumocystaceae</taxon>
        <taxon>Pneumocystis</taxon>
    </lineage>
</organism>
<dbReference type="PROSITE" id="PS01159">
    <property type="entry name" value="WW_DOMAIN_1"/>
    <property type="match status" value="1"/>
</dbReference>
<dbReference type="Pfam" id="PF00397">
    <property type="entry name" value="WW"/>
    <property type="match status" value="1"/>
</dbReference>
<dbReference type="CDD" id="cd00201">
    <property type="entry name" value="WW"/>
    <property type="match status" value="1"/>
</dbReference>
<dbReference type="InterPro" id="IPR036517">
    <property type="entry name" value="FF_domain_sf"/>
</dbReference>
<dbReference type="PROSITE" id="PS50020">
    <property type="entry name" value="WW_DOMAIN_2"/>
    <property type="match status" value="1"/>
</dbReference>
<dbReference type="AlphaFoldDB" id="A0A0W4ZGQ5"/>
<proteinExistence type="predicted"/>
<dbReference type="InterPro" id="IPR045148">
    <property type="entry name" value="TCRG1-like"/>
</dbReference>
<dbReference type="SUPFAM" id="SSF51045">
    <property type="entry name" value="WW domain"/>
    <property type="match status" value="1"/>
</dbReference>
<dbReference type="STRING" id="1408657.A0A0W4ZGQ5"/>
<accession>A0A0W4ZGQ5</accession>
<keyword evidence="1" id="KW-0677">Repeat</keyword>
<dbReference type="eggNOG" id="KOG0155">
    <property type="taxonomic scope" value="Eukaryota"/>
</dbReference>